<sequence length="432" mass="47390">MPDSDIAISVEGVSKAYRIGRTVDRSATLLGSALATITSPIRNFKALRSLDTAGLQSGEDQDDLIWALRGVGFELRRGEILGIVGRNGAGKSTLLKILSRVTEPTTGRIRLKGRLAALLEVGTGFNPELTGRENVYLNGTILGMTRREIDQKFDDIVDFSGVSRFLDTPVKRYSSGMKVRLGFGVAAHLQPDILIVDEVLAVGDAEFQRRCLGKIQEVVAEGRTILFVSHNMTSVLNLCTRGLLLTEGRIAIDGTTQEVVDAYLANGQREAGVFAPDPSKRQGDQWARIEHFEIRPETPRTGEPMECVIEVERQAGKEGALRGELAVSILSESGDKVMQVYSKHMGRSFEIGRGRHRYVVRLDSLPLVAGRYLINLWLGSGDRVIDRLEQCYVLDISPGSYESGVFIDNRGFPVVVPSSWEAVGQPAESGYR</sequence>
<evidence type="ECO:0000256" key="2">
    <source>
        <dbReference type="ARBA" id="ARBA00022448"/>
    </source>
</evidence>
<evidence type="ECO:0000259" key="5">
    <source>
        <dbReference type="PROSITE" id="PS50893"/>
    </source>
</evidence>
<dbReference type="SUPFAM" id="SSF52540">
    <property type="entry name" value="P-loop containing nucleoside triphosphate hydrolases"/>
    <property type="match status" value="1"/>
</dbReference>
<evidence type="ECO:0000313" key="7">
    <source>
        <dbReference type="Proteomes" id="UP000317835"/>
    </source>
</evidence>
<comment type="similarity">
    <text evidence="1">Belongs to the ABC transporter superfamily.</text>
</comment>
<dbReference type="PANTHER" id="PTHR46743">
    <property type="entry name" value="TEICHOIC ACIDS EXPORT ATP-BINDING PROTEIN TAGH"/>
    <property type="match status" value="1"/>
</dbReference>
<evidence type="ECO:0000313" key="6">
    <source>
        <dbReference type="EMBL" id="QDV36638.1"/>
    </source>
</evidence>
<evidence type="ECO:0000256" key="1">
    <source>
        <dbReference type="ARBA" id="ARBA00005417"/>
    </source>
</evidence>
<reference evidence="6 7" key="1">
    <citation type="submission" date="2019-02" db="EMBL/GenBank/DDBJ databases">
        <title>Deep-cultivation of Planctomycetes and their phenomic and genomic characterization uncovers novel biology.</title>
        <authorList>
            <person name="Wiegand S."/>
            <person name="Jogler M."/>
            <person name="Boedeker C."/>
            <person name="Pinto D."/>
            <person name="Vollmers J."/>
            <person name="Rivas-Marin E."/>
            <person name="Kohn T."/>
            <person name="Peeters S.H."/>
            <person name="Heuer A."/>
            <person name="Rast P."/>
            <person name="Oberbeckmann S."/>
            <person name="Bunk B."/>
            <person name="Jeske O."/>
            <person name="Meyerdierks A."/>
            <person name="Storesund J.E."/>
            <person name="Kallscheuer N."/>
            <person name="Luecker S."/>
            <person name="Lage O.M."/>
            <person name="Pohl T."/>
            <person name="Merkel B.J."/>
            <person name="Hornburger P."/>
            <person name="Mueller R.-W."/>
            <person name="Bruemmer F."/>
            <person name="Labrenz M."/>
            <person name="Spormann A.M."/>
            <person name="Op den Camp H."/>
            <person name="Overmann J."/>
            <person name="Amann R."/>
            <person name="Jetten M.S.M."/>
            <person name="Mascher T."/>
            <person name="Medema M.H."/>
            <person name="Devos D.P."/>
            <person name="Kaster A.-K."/>
            <person name="Ovreas L."/>
            <person name="Rohde M."/>
            <person name="Galperin M.Y."/>
            <person name="Jogler C."/>
        </authorList>
    </citation>
    <scope>NUCLEOTIDE SEQUENCE [LARGE SCALE GENOMIC DNA]</scope>
    <source>
        <strain evidence="6 7">ElP</strain>
    </source>
</reference>
<accession>A0A518H719</accession>
<dbReference type="PROSITE" id="PS50893">
    <property type="entry name" value="ABC_TRANSPORTER_2"/>
    <property type="match status" value="1"/>
</dbReference>
<dbReference type="RefSeq" id="WP_197446290.1">
    <property type="nucleotide sequence ID" value="NZ_CP036426.1"/>
</dbReference>
<dbReference type="InterPro" id="IPR027417">
    <property type="entry name" value="P-loop_NTPase"/>
</dbReference>
<proteinExistence type="inferred from homology"/>
<dbReference type="EMBL" id="CP036426">
    <property type="protein sequence ID" value="QDV36638.1"/>
    <property type="molecule type" value="Genomic_DNA"/>
</dbReference>
<dbReference type="Gene3D" id="3.40.50.300">
    <property type="entry name" value="P-loop containing nucleotide triphosphate hydrolases"/>
    <property type="match status" value="1"/>
</dbReference>
<dbReference type="GO" id="GO:0016887">
    <property type="term" value="F:ATP hydrolysis activity"/>
    <property type="evidence" value="ECO:0007669"/>
    <property type="project" value="InterPro"/>
</dbReference>
<dbReference type="InterPro" id="IPR003593">
    <property type="entry name" value="AAA+_ATPase"/>
</dbReference>
<dbReference type="GO" id="GO:0140359">
    <property type="term" value="F:ABC-type transporter activity"/>
    <property type="evidence" value="ECO:0007669"/>
    <property type="project" value="InterPro"/>
</dbReference>
<dbReference type="Proteomes" id="UP000317835">
    <property type="component" value="Chromosome"/>
</dbReference>
<dbReference type="InterPro" id="IPR050683">
    <property type="entry name" value="Bact_Polysacc_Export_ATP-bd"/>
</dbReference>
<dbReference type="GO" id="GO:0005524">
    <property type="term" value="F:ATP binding"/>
    <property type="evidence" value="ECO:0007669"/>
    <property type="project" value="UniProtKB-KW"/>
</dbReference>
<keyword evidence="3" id="KW-0547">Nucleotide-binding</keyword>
<dbReference type="CDD" id="cd10147">
    <property type="entry name" value="Wzt_C-like"/>
    <property type="match status" value="1"/>
</dbReference>
<dbReference type="Pfam" id="PF00005">
    <property type="entry name" value="ABC_tran"/>
    <property type="match status" value="1"/>
</dbReference>
<evidence type="ECO:0000256" key="3">
    <source>
        <dbReference type="ARBA" id="ARBA00022741"/>
    </source>
</evidence>
<keyword evidence="2" id="KW-0813">Transport</keyword>
<dbReference type="PROSITE" id="PS00211">
    <property type="entry name" value="ABC_TRANSPORTER_1"/>
    <property type="match status" value="1"/>
</dbReference>
<organism evidence="6 7">
    <name type="scientific">Tautonia plasticadhaerens</name>
    <dbReference type="NCBI Taxonomy" id="2527974"/>
    <lineage>
        <taxon>Bacteria</taxon>
        <taxon>Pseudomonadati</taxon>
        <taxon>Planctomycetota</taxon>
        <taxon>Planctomycetia</taxon>
        <taxon>Isosphaerales</taxon>
        <taxon>Isosphaeraceae</taxon>
        <taxon>Tautonia</taxon>
    </lineage>
</organism>
<dbReference type="GO" id="GO:0016020">
    <property type="term" value="C:membrane"/>
    <property type="evidence" value="ECO:0007669"/>
    <property type="project" value="InterPro"/>
</dbReference>
<evidence type="ECO:0000256" key="4">
    <source>
        <dbReference type="ARBA" id="ARBA00022840"/>
    </source>
</evidence>
<protein>
    <submittedName>
        <fullName evidence="6">Teichoic acids export ATP-binding protein TagH</fullName>
    </submittedName>
</protein>
<name>A0A518H719_9BACT</name>
<keyword evidence="4 6" id="KW-0067">ATP-binding</keyword>
<dbReference type="InterPro" id="IPR017871">
    <property type="entry name" value="ABC_transporter-like_CS"/>
</dbReference>
<feature type="domain" description="ABC transporter" evidence="5">
    <location>
        <begin position="47"/>
        <end position="272"/>
    </location>
</feature>
<dbReference type="KEGG" id="tpla:ElP_45670"/>
<dbReference type="CDD" id="cd03220">
    <property type="entry name" value="ABC_KpsT_Wzt"/>
    <property type="match status" value="1"/>
</dbReference>
<dbReference type="PANTHER" id="PTHR46743:SF2">
    <property type="entry name" value="TEICHOIC ACIDS EXPORT ATP-BINDING PROTEIN TAGH"/>
    <property type="match status" value="1"/>
</dbReference>
<dbReference type="AlphaFoldDB" id="A0A518H719"/>
<dbReference type="SMART" id="SM00382">
    <property type="entry name" value="AAA"/>
    <property type="match status" value="1"/>
</dbReference>
<dbReference type="InterPro" id="IPR015860">
    <property type="entry name" value="ABC_transpr_TagH-like"/>
</dbReference>
<gene>
    <name evidence="6" type="primary">tagH_3</name>
    <name evidence="6" type="ORF">ElP_45670</name>
</gene>
<dbReference type="InterPro" id="IPR003439">
    <property type="entry name" value="ABC_transporter-like_ATP-bd"/>
</dbReference>
<keyword evidence="7" id="KW-1185">Reference proteome</keyword>
<dbReference type="InterPro" id="IPR029439">
    <property type="entry name" value="Wzt_C"/>
</dbReference>